<dbReference type="Gene3D" id="3.40.50.620">
    <property type="entry name" value="HUPs"/>
    <property type="match status" value="1"/>
</dbReference>
<sequence>MSFLTYNSNINLEFDNFIRTSKTSYNFTLANEEGCIYYDSSDWLDVPHIKSNKSEIIVSGWFVNDKYERNNIHWLKKCLDEGEAFATITKKIISGMFIAFYHDKNVGKVKVFTDPFSLSPHYYNVSDGSLHISPCAAVFSQPKNKKIEEILLAQGHLFGNYTIYENVYRFIPGDIIEIENSNIKISNYGYEIDAANIDVIQEARALLSTTPSDLQSIALSAGFDSRFILSVSEPQFAYTWGPENSADVQNGKKLAAFRNIKFESFRFKSNPVTEIDKSICKQLFSGSVKAYNPQFFSNYRHAASLSEKNTIALDGYLGDVLQRGVYMSFGGKLGEFYKLFPFLSSSFLKPEYLLRKRYKKLNNAQFKYVLEDFYSKTSKINAIDSLQKVTYYEFIYGRGLRFITSGALVMNLCFKTTIPLFASRNIFNYFINQKASDILTYKTFYKVWKNQDDFYRNMKSEGAYSPGTNPNLVPFLNLFGRVITNFHPKFKNYTKE</sequence>
<comment type="caution">
    <text evidence="1">The sequence shown here is derived from an EMBL/GenBank/DDBJ whole genome shotgun (WGS) entry which is preliminary data.</text>
</comment>
<accession>A0AAE8UA88</accession>
<dbReference type="EMBL" id="SJON01000018">
    <property type="protein sequence ID" value="TCB83035.1"/>
    <property type="molecule type" value="Genomic_DNA"/>
</dbReference>
<dbReference type="AlphaFoldDB" id="A0AAE8UA88"/>
<evidence type="ECO:0000313" key="2">
    <source>
        <dbReference type="Proteomes" id="UP000291623"/>
    </source>
</evidence>
<proteinExistence type="predicted"/>
<dbReference type="Proteomes" id="UP000291623">
    <property type="component" value="Unassembled WGS sequence"/>
</dbReference>
<dbReference type="GeneID" id="92386826"/>
<dbReference type="RefSeq" id="WP_131637782.1">
    <property type="nucleotide sequence ID" value="NZ_SJON01000018.1"/>
</dbReference>
<evidence type="ECO:0000313" key="1">
    <source>
        <dbReference type="EMBL" id="TCB83035.1"/>
    </source>
</evidence>
<dbReference type="Gene3D" id="3.60.20.10">
    <property type="entry name" value="Glutamine Phosphoribosylpyrophosphate, subunit 1, domain 1"/>
    <property type="match status" value="1"/>
</dbReference>
<gene>
    <name evidence="1" type="ORF">E0L16_18775</name>
</gene>
<dbReference type="InterPro" id="IPR014729">
    <property type="entry name" value="Rossmann-like_a/b/a_fold"/>
</dbReference>
<protein>
    <submittedName>
        <fullName evidence="1">Uncharacterized protein</fullName>
    </submittedName>
</protein>
<organism evidence="1 2">
    <name type="scientific">Enterobacter quasihormaechei</name>
    <dbReference type="NCBI Taxonomy" id="2529382"/>
    <lineage>
        <taxon>Bacteria</taxon>
        <taxon>Pseudomonadati</taxon>
        <taxon>Pseudomonadota</taxon>
        <taxon>Gammaproteobacteria</taxon>
        <taxon>Enterobacterales</taxon>
        <taxon>Enterobacteriaceae</taxon>
        <taxon>Enterobacter</taxon>
    </lineage>
</organism>
<dbReference type="InterPro" id="IPR029055">
    <property type="entry name" value="Ntn_hydrolases_N"/>
</dbReference>
<dbReference type="SUPFAM" id="SSF56235">
    <property type="entry name" value="N-terminal nucleophile aminohydrolases (Ntn hydrolases)"/>
    <property type="match status" value="1"/>
</dbReference>
<name>A0AAE8UA88_9ENTR</name>
<reference evidence="1 2" key="1">
    <citation type="submission" date="2019-02" db="EMBL/GenBank/DDBJ databases">
        <title>The draft genome of Enterobacter spp. strains.</title>
        <authorList>
            <person name="Wang C."/>
            <person name="Feng Y."/>
            <person name="Zong Z."/>
        </authorList>
    </citation>
    <scope>NUCLEOTIDE SEQUENCE [LARGE SCALE GENOMIC DNA]</scope>
    <source>
        <strain evidence="1 2">WCHEQ120003</strain>
    </source>
</reference>